<dbReference type="InterPro" id="IPR005632">
    <property type="entry name" value="Chaperone_Skp"/>
</dbReference>
<feature type="chain" id="PRO_5046242365" evidence="5">
    <location>
        <begin position="20"/>
        <end position="212"/>
    </location>
</feature>
<dbReference type="RefSeq" id="WP_377169150.1">
    <property type="nucleotide sequence ID" value="NZ_JBHSMQ010000006.1"/>
</dbReference>
<dbReference type="Gene3D" id="3.30.910.20">
    <property type="entry name" value="Skp domain"/>
    <property type="match status" value="1"/>
</dbReference>
<organism evidence="6 7">
    <name type="scientific">Prosthecobacter fluviatilis</name>
    <dbReference type="NCBI Taxonomy" id="445931"/>
    <lineage>
        <taxon>Bacteria</taxon>
        <taxon>Pseudomonadati</taxon>
        <taxon>Verrucomicrobiota</taxon>
        <taxon>Verrucomicrobiia</taxon>
        <taxon>Verrucomicrobiales</taxon>
        <taxon>Verrucomicrobiaceae</taxon>
        <taxon>Prosthecobacter</taxon>
    </lineage>
</organism>
<protein>
    <submittedName>
        <fullName evidence="6">OmpH family outer membrane protein</fullName>
    </submittedName>
</protein>
<evidence type="ECO:0000313" key="6">
    <source>
        <dbReference type="EMBL" id="MFC5456675.1"/>
    </source>
</evidence>
<dbReference type="PANTHER" id="PTHR35089">
    <property type="entry name" value="CHAPERONE PROTEIN SKP"/>
    <property type="match status" value="1"/>
</dbReference>
<keyword evidence="7" id="KW-1185">Reference proteome</keyword>
<dbReference type="EMBL" id="JBHSMQ010000006">
    <property type="protein sequence ID" value="MFC5456675.1"/>
    <property type="molecule type" value="Genomic_DNA"/>
</dbReference>
<sequence>MIRSAFIALILATVTTLQAADLKIGVIDMSKVFQEYHKTKTAADKYKTNYEKAAQEMTEFQNTYKNLTAEAQKLQKMAQDPIITPEQRAKYGAELGEKVKEIRALEMEMQEFADRRQQQLKQEDMQIRKGLYEEILVVVRARSKEDAYDFVFDKTGVSLSTVPIILHVREGAATDLTDQLIVELNKNAPPPGAEPKKEDAAAPATKAAEPKK</sequence>
<feature type="region of interest" description="Disordered" evidence="4">
    <location>
        <begin position="185"/>
        <end position="212"/>
    </location>
</feature>
<evidence type="ECO:0000256" key="2">
    <source>
        <dbReference type="ARBA" id="ARBA00022729"/>
    </source>
</evidence>
<dbReference type="Proteomes" id="UP001596052">
    <property type="component" value="Unassembled WGS sequence"/>
</dbReference>
<evidence type="ECO:0000256" key="5">
    <source>
        <dbReference type="SAM" id="SignalP"/>
    </source>
</evidence>
<dbReference type="SMART" id="SM00935">
    <property type="entry name" value="OmpH"/>
    <property type="match status" value="1"/>
</dbReference>
<dbReference type="Pfam" id="PF03938">
    <property type="entry name" value="OmpH"/>
    <property type="match status" value="1"/>
</dbReference>
<evidence type="ECO:0000256" key="4">
    <source>
        <dbReference type="SAM" id="MobiDB-lite"/>
    </source>
</evidence>
<keyword evidence="3" id="KW-0175">Coiled coil</keyword>
<feature type="coiled-coil region" evidence="3">
    <location>
        <begin position="43"/>
        <end position="122"/>
    </location>
</feature>
<dbReference type="PANTHER" id="PTHR35089:SF1">
    <property type="entry name" value="CHAPERONE PROTEIN SKP"/>
    <property type="match status" value="1"/>
</dbReference>
<gene>
    <name evidence="6" type="ORF">ACFQDI_17550</name>
</gene>
<feature type="compositionally biased region" description="Low complexity" evidence="4">
    <location>
        <begin position="201"/>
        <end position="212"/>
    </location>
</feature>
<dbReference type="SUPFAM" id="SSF111384">
    <property type="entry name" value="OmpH-like"/>
    <property type="match status" value="1"/>
</dbReference>
<evidence type="ECO:0000256" key="1">
    <source>
        <dbReference type="ARBA" id="ARBA00009091"/>
    </source>
</evidence>
<name>A0ABW0KTF9_9BACT</name>
<comment type="caution">
    <text evidence="6">The sequence shown here is derived from an EMBL/GenBank/DDBJ whole genome shotgun (WGS) entry which is preliminary data.</text>
</comment>
<feature type="signal peptide" evidence="5">
    <location>
        <begin position="1"/>
        <end position="19"/>
    </location>
</feature>
<evidence type="ECO:0000313" key="7">
    <source>
        <dbReference type="Proteomes" id="UP001596052"/>
    </source>
</evidence>
<reference evidence="7" key="1">
    <citation type="journal article" date="2019" name="Int. J. Syst. Evol. Microbiol.">
        <title>The Global Catalogue of Microorganisms (GCM) 10K type strain sequencing project: providing services to taxonomists for standard genome sequencing and annotation.</title>
        <authorList>
            <consortium name="The Broad Institute Genomics Platform"/>
            <consortium name="The Broad Institute Genome Sequencing Center for Infectious Disease"/>
            <person name="Wu L."/>
            <person name="Ma J."/>
        </authorList>
    </citation>
    <scope>NUCLEOTIDE SEQUENCE [LARGE SCALE GENOMIC DNA]</scope>
    <source>
        <strain evidence="7">CGMCC 4.1469</strain>
    </source>
</reference>
<accession>A0ABW0KTF9</accession>
<keyword evidence="2 5" id="KW-0732">Signal</keyword>
<comment type="similarity">
    <text evidence="1">Belongs to the Skp family.</text>
</comment>
<evidence type="ECO:0000256" key="3">
    <source>
        <dbReference type="SAM" id="Coils"/>
    </source>
</evidence>
<proteinExistence type="inferred from homology"/>
<dbReference type="InterPro" id="IPR024930">
    <property type="entry name" value="Skp_dom_sf"/>
</dbReference>